<dbReference type="InterPro" id="IPR011006">
    <property type="entry name" value="CheY-like_superfamily"/>
</dbReference>
<evidence type="ECO:0000259" key="4">
    <source>
        <dbReference type="PROSITE" id="PS50110"/>
    </source>
</evidence>
<dbReference type="InterPro" id="IPR050595">
    <property type="entry name" value="Bact_response_regulator"/>
</dbReference>
<dbReference type="Pfam" id="PF08663">
    <property type="entry name" value="HalX"/>
    <property type="match status" value="1"/>
</dbReference>
<dbReference type="InterPro" id="IPR001789">
    <property type="entry name" value="Sig_transdc_resp-reg_receiver"/>
</dbReference>
<sequence>MTIITVQTRGETRQAVTAGDDDTPTVLIVEDEQHLADLYTDYLSDQYHVQTAYSGEEGLEMLSSDIDVVLLDRRMPVVSGNEVLAQIEERGLRCRVAMVTAVDPDFDIIEMRVDDYLVKPVTRDDLQEVVDRLYKIREYNERLQKLTSKKLKRNVLRVEKAEQELQDSTRYQELQDDIETISANVESLADELDVEKDDLQL</sequence>
<dbReference type="InterPro" id="IPR013971">
    <property type="entry name" value="HalX_domain"/>
</dbReference>
<feature type="domain" description="Response regulatory" evidence="4">
    <location>
        <begin position="25"/>
        <end position="134"/>
    </location>
</feature>
<reference evidence="5 6" key="1">
    <citation type="submission" date="2022-06" db="EMBL/GenBank/DDBJ databases">
        <title>Haloarcula sp. a new haloarchaeum isolate from saline soil.</title>
        <authorList>
            <person name="Strakova D."/>
            <person name="Galisteo C."/>
            <person name="Sanchez-Porro C."/>
            <person name="Ventosa A."/>
        </authorList>
    </citation>
    <scope>NUCLEOTIDE SEQUENCE [LARGE SCALE GENOMIC DNA]</scope>
    <source>
        <strain evidence="5 6">S1AR25-5A</strain>
    </source>
</reference>
<gene>
    <name evidence="5" type="ORF">NDI54_07200</name>
</gene>
<dbReference type="GO" id="GO:0000160">
    <property type="term" value="P:phosphorelay signal transduction system"/>
    <property type="evidence" value="ECO:0007669"/>
    <property type="project" value="InterPro"/>
</dbReference>
<dbReference type="SMART" id="SM00448">
    <property type="entry name" value="REC"/>
    <property type="match status" value="1"/>
</dbReference>
<dbReference type="SUPFAM" id="SSF52172">
    <property type="entry name" value="CheY-like"/>
    <property type="match status" value="1"/>
</dbReference>
<organism evidence="5 6">
    <name type="scientific">Haloarcula terrestris</name>
    <dbReference type="NCBI Taxonomy" id="2950533"/>
    <lineage>
        <taxon>Archaea</taxon>
        <taxon>Methanobacteriati</taxon>
        <taxon>Methanobacteriota</taxon>
        <taxon>Stenosarchaea group</taxon>
        <taxon>Halobacteria</taxon>
        <taxon>Halobacteriales</taxon>
        <taxon>Haloarculaceae</taxon>
        <taxon>Haloarcula</taxon>
    </lineage>
</organism>
<name>A0AAE4EVW3_9EURY</name>
<feature type="coiled-coil region" evidence="3">
    <location>
        <begin position="148"/>
        <end position="198"/>
    </location>
</feature>
<dbReference type="AlphaFoldDB" id="A0AAE4EVW3"/>
<protein>
    <submittedName>
        <fullName evidence="5">Response regulator</fullName>
    </submittedName>
</protein>
<dbReference type="EMBL" id="JAMQOM010000003">
    <property type="protein sequence ID" value="MDS0221130.1"/>
    <property type="molecule type" value="Genomic_DNA"/>
</dbReference>
<evidence type="ECO:0000313" key="6">
    <source>
        <dbReference type="Proteomes" id="UP001253439"/>
    </source>
</evidence>
<dbReference type="Pfam" id="PF00072">
    <property type="entry name" value="Response_reg"/>
    <property type="match status" value="1"/>
</dbReference>
<keyword evidence="1 2" id="KW-0597">Phosphoprotein</keyword>
<dbReference type="Proteomes" id="UP001253439">
    <property type="component" value="Unassembled WGS sequence"/>
</dbReference>
<keyword evidence="3" id="KW-0175">Coiled coil</keyword>
<proteinExistence type="predicted"/>
<evidence type="ECO:0000256" key="3">
    <source>
        <dbReference type="SAM" id="Coils"/>
    </source>
</evidence>
<accession>A0AAE4EVW3</accession>
<keyword evidence="6" id="KW-1185">Reference proteome</keyword>
<feature type="modified residue" description="4-aspartylphosphate" evidence="2">
    <location>
        <position position="72"/>
    </location>
</feature>
<dbReference type="PROSITE" id="PS50110">
    <property type="entry name" value="RESPONSE_REGULATORY"/>
    <property type="match status" value="1"/>
</dbReference>
<evidence type="ECO:0000256" key="2">
    <source>
        <dbReference type="PROSITE-ProRule" id="PRU00169"/>
    </source>
</evidence>
<comment type="caution">
    <text evidence="5">The sequence shown here is derived from an EMBL/GenBank/DDBJ whole genome shotgun (WGS) entry which is preliminary data.</text>
</comment>
<dbReference type="PANTHER" id="PTHR44591:SF3">
    <property type="entry name" value="RESPONSE REGULATORY DOMAIN-CONTAINING PROTEIN"/>
    <property type="match status" value="1"/>
</dbReference>
<dbReference type="PANTHER" id="PTHR44591">
    <property type="entry name" value="STRESS RESPONSE REGULATOR PROTEIN 1"/>
    <property type="match status" value="1"/>
</dbReference>
<dbReference type="Gene3D" id="3.40.50.2300">
    <property type="match status" value="1"/>
</dbReference>
<evidence type="ECO:0000256" key="1">
    <source>
        <dbReference type="ARBA" id="ARBA00022553"/>
    </source>
</evidence>
<dbReference type="RefSeq" id="WP_310895791.1">
    <property type="nucleotide sequence ID" value="NZ_JAMQOM010000003.1"/>
</dbReference>
<evidence type="ECO:0000313" key="5">
    <source>
        <dbReference type="EMBL" id="MDS0221130.1"/>
    </source>
</evidence>